<dbReference type="EMBL" id="OX465081">
    <property type="protein sequence ID" value="CAI9286464.1"/>
    <property type="molecule type" value="Genomic_DNA"/>
</dbReference>
<dbReference type="Proteomes" id="UP001177003">
    <property type="component" value="Chromosome 5"/>
</dbReference>
<evidence type="ECO:0000313" key="2">
    <source>
        <dbReference type="Proteomes" id="UP001177003"/>
    </source>
</evidence>
<evidence type="ECO:0000313" key="1">
    <source>
        <dbReference type="EMBL" id="CAI9286464.1"/>
    </source>
</evidence>
<accession>A0AA36E7V2</accession>
<gene>
    <name evidence="1" type="ORF">LSALG_LOCUS25881</name>
</gene>
<sequence length="294" mass="32560">MVPTKSGVLNRLKKMAYKPHHSPERSSSFSPSYICKPQLNSKGVVFHEIPTPVSIASKKRLSKYMTKRISKKQKKQRKLILNEDSMEDEVVPASPLGRDKTGNYSLVRDSPVKSNLEATVNLDGNVEASKFNTTITHGEQPKIYTPKQTMVKPLGVSTTESIIEEVRTSGITANISNMDANFNKGDGVLNNEAQGNPSLIVSTTFETSVVDTTISLPRFLIPTSSEIPTSTHSPTFDNVMQQPITSLFPSQSTKTLKTGHDDETDDGEFMVSFANIEFDFEEENTPDHMLMSDK</sequence>
<dbReference type="AlphaFoldDB" id="A0AA36E7V2"/>
<name>A0AA36E7V2_LACSI</name>
<keyword evidence="2" id="KW-1185">Reference proteome</keyword>
<proteinExistence type="predicted"/>
<reference evidence="1" key="1">
    <citation type="submission" date="2023-04" db="EMBL/GenBank/DDBJ databases">
        <authorList>
            <person name="Vijverberg K."/>
            <person name="Xiong W."/>
            <person name="Schranz E."/>
        </authorList>
    </citation>
    <scope>NUCLEOTIDE SEQUENCE</scope>
</reference>
<protein>
    <submittedName>
        <fullName evidence="1">Uncharacterized protein</fullName>
    </submittedName>
</protein>
<organism evidence="1 2">
    <name type="scientific">Lactuca saligna</name>
    <name type="common">Willowleaf lettuce</name>
    <dbReference type="NCBI Taxonomy" id="75948"/>
    <lineage>
        <taxon>Eukaryota</taxon>
        <taxon>Viridiplantae</taxon>
        <taxon>Streptophyta</taxon>
        <taxon>Embryophyta</taxon>
        <taxon>Tracheophyta</taxon>
        <taxon>Spermatophyta</taxon>
        <taxon>Magnoliopsida</taxon>
        <taxon>eudicotyledons</taxon>
        <taxon>Gunneridae</taxon>
        <taxon>Pentapetalae</taxon>
        <taxon>asterids</taxon>
        <taxon>campanulids</taxon>
        <taxon>Asterales</taxon>
        <taxon>Asteraceae</taxon>
        <taxon>Cichorioideae</taxon>
        <taxon>Cichorieae</taxon>
        <taxon>Lactucinae</taxon>
        <taxon>Lactuca</taxon>
    </lineage>
</organism>